<evidence type="ECO:0000256" key="2">
    <source>
        <dbReference type="ARBA" id="ARBA00022475"/>
    </source>
</evidence>
<evidence type="ECO:0000256" key="4">
    <source>
        <dbReference type="ARBA" id="ARBA00022801"/>
    </source>
</evidence>
<evidence type="ECO:0000256" key="7">
    <source>
        <dbReference type="SAM" id="MobiDB-lite"/>
    </source>
</evidence>
<dbReference type="EMBL" id="SMKU01000108">
    <property type="protein sequence ID" value="TDD83835.1"/>
    <property type="molecule type" value="Genomic_DNA"/>
</dbReference>
<protein>
    <submittedName>
        <fullName evidence="10">Phosphatase PAP2 family protein</fullName>
    </submittedName>
</protein>
<accession>A0A4R5BE29</accession>
<dbReference type="InterPro" id="IPR000326">
    <property type="entry name" value="PAP2/HPO"/>
</dbReference>
<keyword evidence="11" id="KW-1185">Reference proteome</keyword>
<keyword evidence="6 8" id="KW-0472">Membrane</keyword>
<keyword evidence="3 8" id="KW-0812">Transmembrane</keyword>
<feature type="transmembrane region" description="Helical" evidence="8">
    <location>
        <begin position="76"/>
        <end position="93"/>
    </location>
</feature>
<keyword evidence="5 8" id="KW-1133">Transmembrane helix</keyword>
<dbReference type="InterPro" id="IPR036938">
    <property type="entry name" value="PAP2/HPO_sf"/>
</dbReference>
<dbReference type="AlphaFoldDB" id="A0A4R5BE29"/>
<evidence type="ECO:0000256" key="8">
    <source>
        <dbReference type="SAM" id="Phobius"/>
    </source>
</evidence>
<feature type="transmembrane region" description="Helical" evidence="8">
    <location>
        <begin position="12"/>
        <end position="31"/>
    </location>
</feature>
<keyword evidence="4" id="KW-0378">Hydrolase</keyword>
<name>A0A4R5BE29_9ACTN</name>
<dbReference type="Proteomes" id="UP000294513">
    <property type="component" value="Unassembled WGS sequence"/>
</dbReference>
<dbReference type="SUPFAM" id="SSF48317">
    <property type="entry name" value="Acid phosphatase/Vanadium-dependent haloperoxidase"/>
    <property type="match status" value="1"/>
</dbReference>
<feature type="transmembrane region" description="Helical" evidence="8">
    <location>
        <begin position="149"/>
        <end position="169"/>
    </location>
</feature>
<evidence type="ECO:0000259" key="9">
    <source>
        <dbReference type="SMART" id="SM00014"/>
    </source>
</evidence>
<comment type="caution">
    <text evidence="10">The sequence shown here is derived from an EMBL/GenBank/DDBJ whole genome shotgun (WGS) entry which is preliminary data.</text>
</comment>
<dbReference type="Pfam" id="PF01569">
    <property type="entry name" value="PAP2"/>
    <property type="match status" value="1"/>
</dbReference>
<gene>
    <name evidence="10" type="ORF">E1298_20765</name>
</gene>
<evidence type="ECO:0000256" key="1">
    <source>
        <dbReference type="ARBA" id="ARBA00004651"/>
    </source>
</evidence>
<evidence type="ECO:0000256" key="5">
    <source>
        <dbReference type="ARBA" id="ARBA00022989"/>
    </source>
</evidence>
<reference evidence="10 11" key="1">
    <citation type="submission" date="2019-03" db="EMBL/GenBank/DDBJ databases">
        <title>Draft genome sequences of novel Actinobacteria.</title>
        <authorList>
            <person name="Sahin N."/>
            <person name="Ay H."/>
            <person name="Saygin H."/>
        </authorList>
    </citation>
    <scope>NUCLEOTIDE SEQUENCE [LARGE SCALE GENOMIC DNA]</scope>
    <source>
        <strain evidence="10 11">H3C3</strain>
    </source>
</reference>
<dbReference type="GO" id="GO:0016787">
    <property type="term" value="F:hydrolase activity"/>
    <property type="evidence" value="ECO:0007669"/>
    <property type="project" value="UniProtKB-KW"/>
</dbReference>
<feature type="transmembrane region" description="Helical" evidence="8">
    <location>
        <begin position="176"/>
        <end position="195"/>
    </location>
</feature>
<dbReference type="PANTHER" id="PTHR14969">
    <property type="entry name" value="SPHINGOSINE-1-PHOSPHATE PHOSPHOHYDROLASE"/>
    <property type="match status" value="1"/>
</dbReference>
<organism evidence="10 11">
    <name type="scientific">Actinomadura rubrisoli</name>
    <dbReference type="NCBI Taxonomy" id="2530368"/>
    <lineage>
        <taxon>Bacteria</taxon>
        <taxon>Bacillati</taxon>
        <taxon>Actinomycetota</taxon>
        <taxon>Actinomycetes</taxon>
        <taxon>Streptosporangiales</taxon>
        <taxon>Thermomonosporaceae</taxon>
        <taxon>Actinomadura</taxon>
    </lineage>
</organism>
<evidence type="ECO:0000256" key="3">
    <source>
        <dbReference type="ARBA" id="ARBA00022692"/>
    </source>
</evidence>
<feature type="transmembrane region" description="Helical" evidence="8">
    <location>
        <begin position="100"/>
        <end position="118"/>
    </location>
</feature>
<evidence type="ECO:0000256" key="6">
    <source>
        <dbReference type="ARBA" id="ARBA00023136"/>
    </source>
</evidence>
<dbReference type="Gene3D" id="1.20.144.10">
    <property type="entry name" value="Phosphatidic acid phosphatase type 2/haloperoxidase"/>
    <property type="match status" value="1"/>
</dbReference>
<dbReference type="GO" id="GO:0005886">
    <property type="term" value="C:plasma membrane"/>
    <property type="evidence" value="ECO:0007669"/>
    <property type="project" value="UniProtKB-SubCell"/>
</dbReference>
<dbReference type="OrthoDB" id="5243958at2"/>
<dbReference type="PANTHER" id="PTHR14969:SF62">
    <property type="entry name" value="DECAPRENYLPHOSPHORYL-5-PHOSPHORIBOSE PHOSPHATASE RV3807C-RELATED"/>
    <property type="match status" value="1"/>
</dbReference>
<sequence length="324" mass="32684">MEPESQYQIVPRVLGAAASMVAGALALVLLWPGGLGETGPVKVTSGASASVYRDISDAAADAPSFVGSAADLAGDGLLLVLGVLLAVTGLLALRRRSARDVGAAILVGVATVGGYVVSEALKLVVDEERPCRAVPGARAVAECPPTGDWAFPSNHAALAVGLAVGLAILRPRLAIVSIPLGAAVIPARVASGAHYPHDVLAGAALGGAVAAVTMLLFTPFAAWAVARPLGWRDEPGLVGDHGGGRPVVHGQPRQDRADMAFDGSLHHPQAPGDLPVGQPRPQEGQHLPFPGRERRDLPAGGAAPSGSGPRPGGQMGDHPGGDLR</sequence>
<dbReference type="SMART" id="SM00014">
    <property type="entry name" value="acidPPc"/>
    <property type="match status" value="1"/>
</dbReference>
<feature type="region of interest" description="Disordered" evidence="7">
    <location>
        <begin position="262"/>
        <end position="324"/>
    </location>
</feature>
<comment type="subcellular location">
    <subcellularLocation>
        <location evidence="1">Cell membrane</location>
        <topology evidence="1">Multi-pass membrane protein</topology>
    </subcellularLocation>
</comment>
<feature type="transmembrane region" description="Helical" evidence="8">
    <location>
        <begin position="201"/>
        <end position="226"/>
    </location>
</feature>
<proteinExistence type="predicted"/>
<evidence type="ECO:0000313" key="10">
    <source>
        <dbReference type="EMBL" id="TDD83835.1"/>
    </source>
</evidence>
<feature type="compositionally biased region" description="Low complexity" evidence="7">
    <location>
        <begin position="298"/>
        <end position="308"/>
    </location>
</feature>
<feature type="domain" description="Phosphatidic acid phosphatase type 2/haloperoxidase" evidence="9">
    <location>
        <begin position="101"/>
        <end position="214"/>
    </location>
</feature>
<evidence type="ECO:0000313" key="11">
    <source>
        <dbReference type="Proteomes" id="UP000294513"/>
    </source>
</evidence>
<dbReference type="CDD" id="cd01610">
    <property type="entry name" value="PAP2_like"/>
    <property type="match status" value="1"/>
</dbReference>
<keyword evidence="2" id="KW-1003">Cell membrane</keyword>